<keyword evidence="12 14" id="KW-0482">Metalloprotease</keyword>
<evidence type="ECO:0000256" key="1">
    <source>
        <dbReference type="ARBA" id="ARBA00004370"/>
    </source>
</evidence>
<comment type="caution">
    <text evidence="18">The sequence shown here is derived from an EMBL/GenBank/DDBJ whole genome shotgun (WGS) entry which is preliminary data.</text>
</comment>
<keyword evidence="10 14" id="KW-0067">ATP-binding</keyword>
<evidence type="ECO:0000259" key="17">
    <source>
        <dbReference type="SMART" id="SM00382"/>
    </source>
</evidence>
<sequence>MPVDARPCEGEHVKESMQPRQQRFSLWYAVIVALTMLAFQTLFMSEQVDTLPYSDFKVLLHAGKIKDVAIGDQDITGTFSTEGVEALLTQQQVDAIHRTGKGDHPFQTLRVNDPALVQELEAAKVRFVGRPDNKWLSTLLSWVVPALLFFAVWNFLIRRMGGAAAGGLMEIGKSKAKVYMQKETGVTFADVAGIDEAKDELSEIVSFLKEPLRYQLLGGRIPKGVLLVGAPGTGKTLLAKAVAGEAGVPFFSMSGSEFVEMFVGVGAARVRDLFSQAESMAPCIIFIDELDALGKTRAFNLVGGNEEREQTLNQLLVEMDGFDSNKGVIIMAATNRPEILDPALLRPGRFDRHVALDRPDLKGREQILKVHAKNVTLGADVDLGKIAARTPGFAGADLANLVNEAALLAAREGKSAVETTDFDQALDRIVGGLEKKNRVMNATEKETIAYHEAGHAIVAEHRPLADRVSKVSIIPRGIAALGYTQQTPTEDRYLLKHSELLDRLDVLLGGYVAEQIVYHDVSTGAQNDLQRATDMARQMITQFGMSEQLGLATYEQTPNPLLAGTGLMQRERKEYSEDTAQLIDAEVRKVLSDASARVTATLEGQRAKLDALSRMLLDKEVVDRHDLDMILAGNVTPMPPPKAEAGSPASVPALVPAQQPHSR</sequence>
<dbReference type="PANTHER" id="PTHR23076:SF97">
    <property type="entry name" value="ATP-DEPENDENT ZINC METALLOPROTEASE YME1L1"/>
    <property type="match status" value="1"/>
</dbReference>
<comment type="subcellular location">
    <subcellularLocation>
        <location evidence="14">Cell membrane</location>
        <topology evidence="14">Multi-pass membrane protein</topology>
        <orientation evidence="14">Cytoplasmic side</orientation>
    </subcellularLocation>
    <subcellularLocation>
        <location evidence="1">Membrane</location>
    </subcellularLocation>
</comment>
<evidence type="ECO:0000256" key="5">
    <source>
        <dbReference type="ARBA" id="ARBA00022692"/>
    </source>
</evidence>
<feature type="binding site" evidence="14">
    <location>
        <position position="455"/>
    </location>
    <ligand>
        <name>Zn(2+)</name>
        <dbReference type="ChEBI" id="CHEBI:29105"/>
        <note>catalytic</note>
    </ligand>
</feature>
<feature type="binding site" evidence="14">
    <location>
        <position position="451"/>
    </location>
    <ligand>
        <name>Zn(2+)</name>
        <dbReference type="ChEBI" id="CHEBI:29105"/>
        <note>catalytic</note>
    </ligand>
</feature>
<keyword evidence="11 14" id="KW-1133">Transmembrane helix</keyword>
<evidence type="ECO:0000256" key="14">
    <source>
        <dbReference type="HAMAP-Rule" id="MF_01458"/>
    </source>
</evidence>
<dbReference type="InterPro" id="IPR003593">
    <property type="entry name" value="AAA+_ATPase"/>
</dbReference>
<dbReference type="InterPro" id="IPR037219">
    <property type="entry name" value="Peptidase_M41-like"/>
</dbReference>
<dbReference type="InterPro" id="IPR003959">
    <property type="entry name" value="ATPase_AAA_core"/>
</dbReference>
<evidence type="ECO:0000256" key="15">
    <source>
        <dbReference type="RuleBase" id="RU003651"/>
    </source>
</evidence>
<comment type="cofactor">
    <cofactor evidence="14">
        <name>Zn(2+)</name>
        <dbReference type="ChEBI" id="CHEBI:29105"/>
    </cofactor>
    <text evidence="14">Binds 1 zinc ion per subunit.</text>
</comment>
<dbReference type="Pfam" id="PF06480">
    <property type="entry name" value="FtsH_ext"/>
    <property type="match status" value="1"/>
</dbReference>
<dbReference type="SUPFAM" id="SSF52540">
    <property type="entry name" value="P-loop containing nucleoside triphosphate hydrolases"/>
    <property type="match status" value="1"/>
</dbReference>
<keyword evidence="19" id="KW-1185">Reference proteome</keyword>
<dbReference type="InterPro" id="IPR041569">
    <property type="entry name" value="AAA_lid_3"/>
</dbReference>
<organism evidence="18 19">
    <name type="scientific">Ralstonia thomasii</name>
    <dbReference type="NCBI Taxonomy" id="3058596"/>
    <lineage>
        <taxon>Bacteria</taxon>
        <taxon>Pseudomonadati</taxon>
        <taxon>Pseudomonadota</taxon>
        <taxon>Betaproteobacteria</taxon>
        <taxon>Burkholderiales</taxon>
        <taxon>Burkholderiaceae</taxon>
        <taxon>Ralstonia</taxon>
    </lineage>
</organism>
<name>A0ABN9J1Y3_9RALS</name>
<dbReference type="InterPro" id="IPR000642">
    <property type="entry name" value="Peptidase_M41"/>
</dbReference>
<dbReference type="Gene3D" id="3.40.50.300">
    <property type="entry name" value="P-loop containing nucleotide triphosphate hydrolases"/>
    <property type="match status" value="1"/>
</dbReference>
<evidence type="ECO:0000256" key="6">
    <source>
        <dbReference type="ARBA" id="ARBA00022723"/>
    </source>
</evidence>
<proteinExistence type="inferred from homology"/>
<keyword evidence="3 14" id="KW-1003">Cell membrane</keyword>
<keyword evidence="9 14" id="KW-0862">Zinc</keyword>
<dbReference type="Pfam" id="PF01434">
    <property type="entry name" value="Peptidase_M41"/>
    <property type="match status" value="1"/>
</dbReference>
<dbReference type="PROSITE" id="PS00674">
    <property type="entry name" value="AAA"/>
    <property type="match status" value="1"/>
</dbReference>
<evidence type="ECO:0000256" key="3">
    <source>
        <dbReference type="ARBA" id="ARBA00022475"/>
    </source>
</evidence>
<evidence type="ECO:0000256" key="4">
    <source>
        <dbReference type="ARBA" id="ARBA00022670"/>
    </source>
</evidence>
<dbReference type="EMBL" id="CATZAR010000010">
    <property type="protein sequence ID" value="CAJ0799345.1"/>
    <property type="molecule type" value="Genomic_DNA"/>
</dbReference>
<feature type="active site" evidence="14">
    <location>
        <position position="452"/>
    </location>
</feature>
<keyword evidence="7 14" id="KW-0547">Nucleotide-binding</keyword>
<keyword evidence="13 14" id="KW-0472">Membrane</keyword>
<evidence type="ECO:0000256" key="11">
    <source>
        <dbReference type="ARBA" id="ARBA00022989"/>
    </source>
</evidence>
<dbReference type="EC" id="3.4.24.-" evidence="14"/>
<protein>
    <recommendedName>
        <fullName evidence="14">ATP-dependent zinc metalloprotease FtsH</fullName>
        <ecNumber evidence="14">3.4.24.-</ecNumber>
    </recommendedName>
</protein>
<dbReference type="SUPFAM" id="SSF140990">
    <property type="entry name" value="FtsH protease domain-like"/>
    <property type="match status" value="1"/>
</dbReference>
<evidence type="ECO:0000256" key="16">
    <source>
        <dbReference type="SAM" id="MobiDB-lite"/>
    </source>
</evidence>
<evidence type="ECO:0000256" key="13">
    <source>
        <dbReference type="ARBA" id="ARBA00023136"/>
    </source>
</evidence>
<dbReference type="Pfam" id="PF00004">
    <property type="entry name" value="AAA"/>
    <property type="match status" value="1"/>
</dbReference>
<keyword evidence="8 14" id="KW-0378">Hydrolase</keyword>
<gene>
    <name evidence="18" type="primary">ftsH4</name>
    <name evidence="14" type="synonym">ftsH</name>
    <name evidence="18" type="ORF">LMG18095_03313</name>
</gene>
<comment type="similarity">
    <text evidence="15">Belongs to the AAA ATPase family.</text>
</comment>
<dbReference type="GO" id="GO:0008237">
    <property type="term" value="F:metallopeptidase activity"/>
    <property type="evidence" value="ECO:0007669"/>
    <property type="project" value="UniProtKB-KW"/>
</dbReference>
<dbReference type="Proteomes" id="UP001189773">
    <property type="component" value="Unassembled WGS sequence"/>
</dbReference>
<evidence type="ECO:0000313" key="18">
    <source>
        <dbReference type="EMBL" id="CAJ0799345.1"/>
    </source>
</evidence>
<dbReference type="SMART" id="SM00382">
    <property type="entry name" value="AAA"/>
    <property type="match status" value="1"/>
</dbReference>
<dbReference type="HAMAP" id="MF_01458">
    <property type="entry name" value="FtsH"/>
    <property type="match status" value="1"/>
</dbReference>
<feature type="region of interest" description="Disordered" evidence="16">
    <location>
        <begin position="635"/>
        <end position="663"/>
    </location>
</feature>
<keyword evidence="5 14" id="KW-0812">Transmembrane</keyword>
<feature type="transmembrane region" description="Helical" evidence="14">
    <location>
        <begin position="24"/>
        <end position="43"/>
    </location>
</feature>
<comment type="similarity">
    <text evidence="2 14">In the C-terminal section; belongs to the peptidase M41 family.</text>
</comment>
<feature type="binding site" evidence="14">
    <location>
        <position position="528"/>
    </location>
    <ligand>
        <name>Zn(2+)</name>
        <dbReference type="ChEBI" id="CHEBI:29105"/>
        <note>catalytic</note>
    </ligand>
</feature>
<comment type="subunit">
    <text evidence="14">Homohexamer.</text>
</comment>
<reference evidence="18 19" key="1">
    <citation type="submission" date="2023-07" db="EMBL/GenBank/DDBJ databases">
        <authorList>
            <person name="Peeters C."/>
        </authorList>
    </citation>
    <scope>NUCLEOTIDE SEQUENCE [LARGE SCALE GENOMIC DNA]</scope>
    <source>
        <strain evidence="18 19">LMG 18095</strain>
    </source>
</reference>
<evidence type="ECO:0000256" key="7">
    <source>
        <dbReference type="ARBA" id="ARBA00022741"/>
    </source>
</evidence>
<comment type="function">
    <text evidence="14">Acts as a processive, ATP-dependent zinc metallopeptidase for both cytoplasmic and membrane proteins. Plays a role in the quality control of integral membrane proteins.</text>
</comment>
<evidence type="ECO:0000256" key="12">
    <source>
        <dbReference type="ARBA" id="ARBA00023049"/>
    </source>
</evidence>
<dbReference type="InterPro" id="IPR005936">
    <property type="entry name" value="FtsH"/>
</dbReference>
<dbReference type="CDD" id="cd19501">
    <property type="entry name" value="RecA-like_FtsH"/>
    <property type="match status" value="1"/>
</dbReference>
<dbReference type="InterPro" id="IPR027417">
    <property type="entry name" value="P-loop_NTPase"/>
</dbReference>
<dbReference type="Pfam" id="PF17862">
    <property type="entry name" value="AAA_lid_3"/>
    <property type="match status" value="1"/>
</dbReference>
<dbReference type="Gene3D" id="3.30.720.210">
    <property type="match status" value="1"/>
</dbReference>
<feature type="transmembrane region" description="Helical" evidence="14">
    <location>
        <begin position="135"/>
        <end position="156"/>
    </location>
</feature>
<evidence type="ECO:0000313" key="19">
    <source>
        <dbReference type="Proteomes" id="UP001189773"/>
    </source>
</evidence>
<comment type="similarity">
    <text evidence="14">In the central section; belongs to the AAA ATPase family.</text>
</comment>
<dbReference type="PANTHER" id="PTHR23076">
    <property type="entry name" value="METALLOPROTEASE M41 FTSH"/>
    <property type="match status" value="1"/>
</dbReference>
<feature type="binding site" evidence="14">
    <location>
        <begin position="229"/>
        <end position="236"/>
    </location>
    <ligand>
        <name>ATP</name>
        <dbReference type="ChEBI" id="CHEBI:30616"/>
    </ligand>
</feature>
<dbReference type="InterPro" id="IPR003960">
    <property type="entry name" value="ATPase_AAA_CS"/>
</dbReference>
<evidence type="ECO:0000256" key="2">
    <source>
        <dbReference type="ARBA" id="ARBA00010044"/>
    </source>
</evidence>
<dbReference type="InterPro" id="IPR011546">
    <property type="entry name" value="Pept_M41_FtsH_extracell"/>
</dbReference>
<accession>A0ABN9J1Y3</accession>
<dbReference type="NCBIfam" id="TIGR01241">
    <property type="entry name" value="FtsH_fam"/>
    <property type="match status" value="1"/>
</dbReference>
<keyword evidence="4 14" id="KW-0645">Protease</keyword>
<feature type="domain" description="AAA+ ATPase" evidence="17">
    <location>
        <begin position="221"/>
        <end position="360"/>
    </location>
</feature>
<evidence type="ECO:0000256" key="8">
    <source>
        <dbReference type="ARBA" id="ARBA00022801"/>
    </source>
</evidence>
<dbReference type="Gene3D" id="1.20.58.760">
    <property type="entry name" value="Peptidase M41"/>
    <property type="match status" value="1"/>
</dbReference>
<evidence type="ECO:0000256" key="10">
    <source>
        <dbReference type="ARBA" id="ARBA00022840"/>
    </source>
</evidence>
<evidence type="ECO:0000256" key="9">
    <source>
        <dbReference type="ARBA" id="ARBA00022833"/>
    </source>
</evidence>
<dbReference type="Gene3D" id="1.10.8.60">
    <property type="match status" value="1"/>
</dbReference>
<keyword evidence="6 14" id="KW-0479">Metal-binding</keyword>